<evidence type="ECO:0000259" key="13">
    <source>
        <dbReference type="PROSITE" id="PS50261"/>
    </source>
</evidence>
<dbReference type="InterPro" id="IPR015526">
    <property type="entry name" value="Frizzled/SFRP"/>
</dbReference>
<organism evidence="14 15">
    <name type="scientific">Ditylenchus destructor</name>
    <dbReference type="NCBI Taxonomy" id="166010"/>
    <lineage>
        <taxon>Eukaryota</taxon>
        <taxon>Metazoa</taxon>
        <taxon>Ecdysozoa</taxon>
        <taxon>Nematoda</taxon>
        <taxon>Chromadorea</taxon>
        <taxon>Rhabditida</taxon>
        <taxon>Tylenchina</taxon>
        <taxon>Tylenchomorpha</taxon>
        <taxon>Sphaerularioidea</taxon>
        <taxon>Anguinidae</taxon>
        <taxon>Anguininae</taxon>
        <taxon>Ditylenchus</taxon>
    </lineage>
</organism>
<keyword evidence="4 10" id="KW-0812">Transmembrane</keyword>
<evidence type="ECO:0000256" key="3">
    <source>
        <dbReference type="ARBA" id="ARBA00022473"/>
    </source>
</evidence>
<feature type="disulfide bond" evidence="9">
    <location>
        <begin position="92"/>
        <end position="138"/>
    </location>
</feature>
<dbReference type="GO" id="GO:0035567">
    <property type="term" value="P:non-canonical Wnt signaling pathway"/>
    <property type="evidence" value="ECO:0007669"/>
    <property type="project" value="TreeGrafter"/>
</dbReference>
<comment type="similarity">
    <text evidence="2">Belongs to the G-protein coupled receptor Fz/Smo family.</text>
</comment>
<dbReference type="InterPro" id="IPR036790">
    <property type="entry name" value="Frizzled_dom_sf"/>
</dbReference>
<dbReference type="CDD" id="cd07454">
    <property type="entry name" value="CRD_LIN_17"/>
    <property type="match status" value="1"/>
</dbReference>
<gene>
    <name evidence="14" type="ORF">DdX_04483</name>
</gene>
<feature type="transmembrane region" description="Helical" evidence="10">
    <location>
        <begin position="268"/>
        <end position="290"/>
    </location>
</feature>
<dbReference type="GO" id="GO:0016020">
    <property type="term" value="C:membrane"/>
    <property type="evidence" value="ECO:0007669"/>
    <property type="project" value="UniProtKB-SubCell"/>
</dbReference>
<dbReference type="EMBL" id="JAKKPZ010000004">
    <property type="protein sequence ID" value="KAI1722175.1"/>
    <property type="molecule type" value="Genomic_DNA"/>
</dbReference>
<dbReference type="GO" id="GO:0004888">
    <property type="term" value="F:transmembrane signaling receptor activity"/>
    <property type="evidence" value="ECO:0007669"/>
    <property type="project" value="InterPro"/>
</dbReference>
<evidence type="ECO:0000256" key="1">
    <source>
        <dbReference type="ARBA" id="ARBA00004141"/>
    </source>
</evidence>
<evidence type="ECO:0000256" key="10">
    <source>
        <dbReference type="SAM" id="Phobius"/>
    </source>
</evidence>
<dbReference type="PRINTS" id="PR00489">
    <property type="entry name" value="FRIZZLED"/>
</dbReference>
<dbReference type="Gene3D" id="1.20.1070.10">
    <property type="entry name" value="Rhodopsin 7-helix transmembrane proteins"/>
    <property type="match status" value="1"/>
</dbReference>
<evidence type="ECO:0000256" key="11">
    <source>
        <dbReference type="SAM" id="SignalP"/>
    </source>
</evidence>
<feature type="transmembrane region" description="Helical" evidence="10">
    <location>
        <begin position="365"/>
        <end position="382"/>
    </location>
</feature>
<dbReference type="AlphaFoldDB" id="A0AAD4ND53"/>
<evidence type="ECO:0000259" key="12">
    <source>
        <dbReference type="PROSITE" id="PS50038"/>
    </source>
</evidence>
<evidence type="ECO:0000313" key="14">
    <source>
        <dbReference type="EMBL" id="KAI1722175.1"/>
    </source>
</evidence>
<comment type="subcellular location">
    <subcellularLocation>
        <location evidence="1">Membrane</location>
        <topology evidence="1">Multi-pass membrane protein</topology>
    </subcellularLocation>
</comment>
<dbReference type="GO" id="GO:0060070">
    <property type="term" value="P:canonical Wnt signaling pathway"/>
    <property type="evidence" value="ECO:0007669"/>
    <property type="project" value="TreeGrafter"/>
</dbReference>
<feature type="transmembrane region" description="Helical" evidence="10">
    <location>
        <begin position="302"/>
        <end position="322"/>
    </location>
</feature>
<feature type="chain" id="PRO_5041950779" evidence="11">
    <location>
        <begin position="28"/>
        <end position="716"/>
    </location>
</feature>
<feature type="disulfide bond" evidence="9">
    <location>
        <begin position="84"/>
        <end position="145"/>
    </location>
</feature>
<evidence type="ECO:0000256" key="9">
    <source>
        <dbReference type="PROSITE-ProRule" id="PRU00090"/>
    </source>
</evidence>
<feature type="disulfide bond" evidence="9">
    <location>
        <begin position="160"/>
        <end position="184"/>
    </location>
</feature>
<accession>A0AAD4ND53</accession>
<feature type="transmembrane region" description="Helical" evidence="10">
    <location>
        <begin position="541"/>
        <end position="560"/>
    </location>
</feature>
<dbReference type="Proteomes" id="UP001201812">
    <property type="component" value="Unassembled WGS sequence"/>
</dbReference>
<keyword evidence="11" id="KW-0732">Signal</keyword>
<evidence type="ECO:0000256" key="4">
    <source>
        <dbReference type="ARBA" id="ARBA00022692"/>
    </source>
</evidence>
<dbReference type="GO" id="GO:0005615">
    <property type="term" value="C:extracellular space"/>
    <property type="evidence" value="ECO:0007669"/>
    <property type="project" value="TreeGrafter"/>
</dbReference>
<keyword evidence="7 9" id="KW-1015">Disulfide bond</keyword>
<evidence type="ECO:0000256" key="6">
    <source>
        <dbReference type="ARBA" id="ARBA00023136"/>
    </source>
</evidence>
<dbReference type="GO" id="GO:0017147">
    <property type="term" value="F:Wnt-protein binding"/>
    <property type="evidence" value="ECO:0007669"/>
    <property type="project" value="TreeGrafter"/>
</dbReference>
<sequence>MSNNFPPAFVLMKSALFLLFCPQIGFGLHAAKQRERMPPISSLEAHTMFHTHYFRLSYAFLGLFSAIFAPSPVIGSIFDKPFRCRPIDIPLCKDIPYNKTIFPNPYFESDEQNLQTQTEHFKPLIKTKCNPHVQFFICSAFAPMCPDQMPQAVTSCRSVCEEVRRDCIKILQEFDIQWPAILNCSRFPEAPNMCMQPSESQQHSYIADPIPAVFSPPPSPGTVIGREIVPSCPTDLINLDPTDANGNCAFRCDKATMFPRDKKEQAKLWISMWAIINIVVTLFTVLSFLIDSQRFRFPERSIFYISLCYLCYSLPYLTRMVLSFDQTACSHLPTGQKFLVQSGQDNIVCVLSFLFNYYFGMAGALWWLMLTFTWYLSAAKKWVQEEIEKRSSYLHLFAWGIPALLAISVLITHKVDASELTGVCSVGNSNPWTLLGFVLLPKVCLVLTGLCFIVAGFSAMCRERECFRRRGTDTSKLEKFMFKMGSFSTLYVIPALVIAICDCYHVLVLMRWHPATIGCKLSGGVQSGACVRPFQPQAEIYVLNVSMTLTVGLATGLWIFSAKTLSAWRRFLCCHNEYCPPGALSAQKAKKYTAATAIMHHCNNGSSIESPRGAQASLLTTSRPLIQGGSISSHPPLPPPPSQNAMMTHRDAQGSGVYGHRHSIGNGQNGHYIPMSLMSTNPQTYPANGMSMQSQPNGANNKAYMIEANWKASKVI</sequence>
<dbReference type="InterPro" id="IPR017981">
    <property type="entry name" value="GPCR_2-like_7TM"/>
</dbReference>
<evidence type="ECO:0000256" key="2">
    <source>
        <dbReference type="ARBA" id="ARBA00008077"/>
    </source>
</evidence>
<comment type="caution">
    <text evidence="9">Lacks conserved residue(s) required for the propagation of feature annotation.</text>
</comment>
<dbReference type="PANTHER" id="PTHR11309">
    <property type="entry name" value="FRIZZLED"/>
    <property type="match status" value="1"/>
</dbReference>
<dbReference type="InterPro" id="IPR000539">
    <property type="entry name" value="Frizzled/Smoothened_7TM"/>
</dbReference>
<dbReference type="PANTHER" id="PTHR11309:SF99">
    <property type="entry name" value="FRIZZLED-4"/>
    <property type="match status" value="1"/>
</dbReference>
<dbReference type="PROSITE" id="PS50261">
    <property type="entry name" value="G_PROTEIN_RECEP_F2_4"/>
    <property type="match status" value="1"/>
</dbReference>
<dbReference type="Pfam" id="PF01534">
    <property type="entry name" value="Frizzled"/>
    <property type="match status" value="1"/>
</dbReference>
<evidence type="ECO:0000256" key="7">
    <source>
        <dbReference type="ARBA" id="ARBA00023157"/>
    </source>
</evidence>
<proteinExistence type="inferred from homology"/>
<keyword evidence="5 10" id="KW-1133">Transmembrane helix</keyword>
<feature type="transmembrane region" description="Helical" evidence="10">
    <location>
        <begin position="480"/>
        <end position="507"/>
    </location>
</feature>
<dbReference type="InterPro" id="IPR041774">
    <property type="entry name" value="LIN-17_CRD"/>
</dbReference>
<name>A0AAD4ND53_9BILA</name>
<dbReference type="SUPFAM" id="SSF63501">
    <property type="entry name" value="Frizzled cysteine-rich domain"/>
    <property type="match status" value="1"/>
</dbReference>
<feature type="transmembrane region" description="Helical" evidence="10">
    <location>
        <begin position="394"/>
        <end position="412"/>
    </location>
</feature>
<dbReference type="SMART" id="SM01330">
    <property type="entry name" value="Frizzled"/>
    <property type="match status" value="1"/>
</dbReference>
<keyword evidence="8" id="KW-0675">Receptor</keyword>
<keyword evidence="6 10" id="KW-0472">Membrane</keyword>
<feature type="transmembrane region" description="Helical" evidence="10">
    <location>
        <begin position="432"/>
        <end position="459"/>
    </location>
</feature>
<feature type="disulfide bond" evidence="9">
    <location>
        <begin position="129"/>
        <end position="167"/>
    </location>
</feature>
<evidence type="ECO:0000256" key="8">
    <source>
        <dbReference type="ARBA" id="ARBA00023170"/>
    </source>
</evidence>
<keyword evidence="3" id="KW-0217">Developmental protein</keyword>
<protein>
    <submittedName>
        <fullName evidence="14">Frizzled/Smoothened family membrane region domain-containing protein</fullName>
    </submittedName>
</protein>
<dbReference type="InterPro" id="IPR020067">
    <property type="entry name" value="Frizzled_dom"/>
</dbReference>
<evidence type="ECO:0000313" key="15">
    <source>
        <dbReference type="Proteomes" id="UP001201812"/>
    </source>
</evidence>
<dbReference type="SMART" id="SM00063">
    <property type="entry name" value="FRI"/>
    <property type="match status" value="1"/>
</dbReference>
<reference evidence="14" key="1">
    <citation type="submission" date="2022-01" db="EMBL/GenBank/DDBJ databases">
        <title>Genome Sequence Resource for Two Populations of Ditylenchus destructor, the Migratory Endoparasitic Phytonematode.</title>
        <authorList>
            <person name="Zhang H."/>
            <person name="Lin R."/>
            <person name="Xie B."/>
        </authorList>
    </citation>
    <scope>NUCLEOTIDE SEQUENCE</scope>
    <source>
        <strain evidence="14">BazhouSP</strain>
    </source>
</reference>
<feature type="signal peptide" evidence="11">
    <location>
        <begin position="1"/>
        <end position="27"/>
    </location>
</feature>
<comment type="caution">
    <text evidence="14">The sequence shown here is derived from an EMBL/GenBank/DDBJ whole genome shotgun (WGS) entry which is preliminary data.</text>
</comment>
<feature type="transmembrane region" description="Helical" evidence="10">
    <location>
        <begin position="54"/>
        <end position="78"/>
    </location>
</feature>
<dbReference type="Pfam" id="PF01392">
    <property type="entry name" value="Fz"/>
    <property type="match status" value="1"/>
</dbReference>
<dbReference type="PROSITE" id="PS50038">
    <property type="entry name" value="FZ"/>
    <property type="match status" value="1"/>
</dbReference>
<keyword evidence="15" id="KW-1185">Reference proteome</keyword>
<feature type="domain" description="G-protein coupled receptors family 2 profile 2" evidence="13">
    <location>
        <begin position="266"/>
        <end position="567"/>
    </location>
</feature>
<dbReference type="Gene3D" id="1.10.2000.10">
    <property type="entry name" value="Frizzled cysteine-rich domain"/>
    <property type="match status" value="1"/>
</dbReference>
<feature type="domain" description="FZ" evidence="12">
    <location>
        <begin position="79"/>
        <end position="197"/>
    </location>
</feature>
<evidence type="ECO:0000256" key="5">
    <source>
        <dbReference type="ARBA" id="ARBA00022989"/>
    </source>
</evidence>